<keyword evidence="1" id="KW-0812">Transmembrane</keyword>
<feature type="transmembrane region" description="Helical" evidence="1">
    <location>
        <begin position="6"/>
        <end position="34"/>
    </location>
</feature>
<dbReference type="EMBL" id="CP002593">
    <property type="protein sequence ID" value="AEA27901.1"/>
    <property type="molecule type" value="Genomic_DNA"/>
</dbReference>
<reference evidence="2 3" key="1">
    <citation type="journal article" date="2011" name="J. Bacteriol.">
        <title>Genome sequence of the 1,4-dioxane-degrading Pseudonocardia dioxanivorans strain CB1190.</title>
        <authorList>
            <person name="Sales C.M."/>
            <person name="Mahendra S."/>
            <person name="Grostern A."/>
            <person name="Parales R.E."/>
            <person name="Goodwin L.A."/>
            <person name="Woyke T."/>
            <person name="Nolan M."/>
            <person name="Lapidus A."/>
            <person name="Chertkov O."/>
            <person name="Ovchinnikova G."/>
            <person name="Sczyrba A."/>
            <person name="Alvarez-Cohen L."/>
        </authorList>
    </citation>
    <scope>NUCLEOTIDE SEQUENCE [LARGE SCALE GENOMIC DNA]</scope>
    <source>
        <strain evidence="3">ATCC 55486 / DSM 44775 / JCM 13855 / CB1190</strain>
    </source>
</reference>
<keyword evidence="3" id="KW-1185">Reference proteome</keyword>
<dbReference type="Proteomes" id="UP000007809">
    <property type="component" value="Chromosome"/>
</dbReference>
<dbReference type="STRING" id="675635.Psed_5774"/>
<gene>
    <name evidence="2" type="ordered locus">Psed_5774</name>
</gene>
<organism evidence="2 3">
    <name type="scientific">Pseudonocardia dioxanivorans (strain ATCC 55486 / DSM 44775 / JCM 13855 / CB1190)</name>
    <dbReference type="NCBI Taxonomy" id="675635"/>
    <lineage>
        <taxon>Bacteria</taxon>
        <taxon>Bacillati</taxon>
        <taxon>Actinomycetota</taxon>
        <taxon>Actinomycetes</taxon>
        <taxon>Pseudonocardiales</taxon>
        <taxon>Pseudonocardiaceae</taxon>
        <taxon>Pseudonocardia</taxon>
    </lineage>
</organism>
<name>F4D1B3_PSEUX</name>
<keyword evidence="1" id="KW-1133">Transmembrane helix</keyword>
<dbReference type="HOGENOM" id="CLU_2411045_0_0_11"/>
<sequence>MPDLWFGLTFAQALVVIAVGYGLVRAIGAVYYALRGARPPVEHCEHCALLETLDERLDKLADVATDSYGELERITAAVESIRDDVADLEVAV</sequence>
<evidence type="ECO:0000313" key="2">
    <source>
        <dbReference type="EMBL" id="AEA27901.1"/>
    </source>
</evidence>
<dbReference type="AlphaFoldDB" id="F4D1B3"/>
<proteinExistence type="predicted"/>
<dbReference type="KEGG" id="pdx:Psed_5774"/>
<protein>
    <submittedName>
        <fullName evidence="2">Uncharacterized protein</fullName>
    </submittedName>
</protein>
<dbReference type="RefSeq" id="WP_013677800.1">
    <property type="nucleotide sequence ID" value="NC_015312.1"/>
</dbReference>
<evidence type="ECO:0000313" key="3">
    <source>
        <dbReference type="Proteomes" id="UP000007809"/>
    </source>
</evidence>
<accession>F4D1B3</accession>
<keyword evidence="1" id="KW-0472">Membrane</keyword>
<evidence type="ECO:0000256" key="1">
    <source>
        <dbReference type="SAM" id="Phobius"/>
    </source>
</evidence>